<keyword evidence="4" id="KW-1185">Reference proteome</keyword>
<dbReference type="InterPro" id="IPR006311">
    <property type="entry name" value="TAT_signal"/>
</dbReference>
<dbReference type="AlphaFoldDB" id="A0A838XM27"/>
<sequence length="94" mass="9978">MRIRTSSKQTPRRQIVRAIGLALIGAVPPALFASSARAAGTSVADDWTIGLLSLTFGAMLVVLTILAGQMSRNFQAGMRARIEAARRLNGDAPQ</sequence>
<keyword evidence="1" id="KW-1133">Transmembrane helix</keyword>
<feature type="signal peptide" evidence="2">
    <location>
        <begin position="1"/>
        <end position="38"/>
    </location>
</feature>
<keyword evidence="1" id="KW-0812">Transmembrane</keyword>
<feature type="transmembrane region" description="Helical" evidence="1">
    <location>
        <begin position="48"/>
        <end position="68"/>
    </location>
</feature>
<evidence type="ECO:0000256" key="1">
    <source>
        <dbReference type="SAM" id="Phobius"/>
    </source>
</evidence>
<evidence type="ECO:0000256" key="2">
    <source>
        <dbReference type="SAM" id="SignalP"/>
    </source>
</evidence>
<dbReference type="Proteomes" id="UP000559404">
    <property type="component" value="Unassembled WGS sequence"/>
</dbReference>
<protein>
    <submittedName>
        <fullName evidence="3">Uncharacterized protein</fullName>
    </submittedName>
</protein>
<comment type="caution">
    <text evidence="3">The sequence shown here is derived from an EMBL/GenBank/DDBJ whole genome shotgun (WGS) entry which is preliminary data.</text>
</comment>
<reference evidence="3 4" key="1">
    <citation type="submission" date="2020-07" db="EMBL/GenBank/DDBJ databases">
        <authorList>
            <person name="Li M."/>
        </authorList>
    </citation>
    <scope>NUCLEOTIDE SEQUENCE [LARGE SCALE GENOMIC DNA]</scope>
    <source>
        <strain evidence="3 4">DSM 23284</strain>
    </source>
</reference>
<evidence type="ECO:0000313" key="4">
    <source>
        <dbReference type="Proteomes" id="UP000559404"/>
    </source>
</evidence>
<evidence type="ECO:0000313" key="3">
    <source>
        <dbReference type="EMBL" id="MBA4611172.1"/>
    </source>
</evidence>
<feature type="chain" id="PRO_5032920717" evidence="2">
    <location>
        <begin position="39"/>
        <end position="94"/>
    </location>
</feature>
<proteinExistence type="predicted"/>
<organism evidence="3 4">
    <name type="scientific">Stappia taiwanensis</name>
    <dbReference type="NCBI Taxonomy" id="992267"/>
    <lineage>
        <taxon>Bacteria</taxon>
        <taxon>Pseudomonadati</taxon>
        <taxon>Pseudomonadota</taxon>
        <taxon>Alphaproteobacteria</taxon>
        <taxon>Hyphomicrobiales</taxon>
        <taxon>Stappiaceae</taxon>
        <taxon>Stappia</taxon>
    </lineage>
</organism>
<keyword evidence="1" id="KW-0472">Membrane</keyword>
<dbReference type="PROSITE" id="PS51318">
    <property type="entry name" value="TAT"/>
    <property type="match status" value="1"/>
</dbReference>
<dbReference type="RefSeq" id="WP_181759370.1">
    <property type="nucleotide sequence ID" value="NZ_BMCR01000002.1"/>
</dbReference>
<name>A0A838XM27_9HYPH</name>
<gene>
    <name evidence="3" type="ORF">H1W37_05900</name>
</gene>
<reference evidence="3 4" key="2">
    <citation type="submission" date="2020-08" db="EMBL/GenBank/DDBJ databases">
        <title>Stappia taiwanensis sp. nov., isolated from a coastal thermal spring.</title>
        <authorList>
            <person name="Kampfer P."/>
        </authorList>
    </citation>
    <scope>NUCLEOTIDE SEQUENCE [LARGE SCALE GENOMIC DNA]</scope>
    <source>
        <strain evidence="3 4">DSM 23284</strain>
    </source>
</reference>
<dbReference type="EMBL" id="JACEON010000004">
    <property type="protein sequence ID" value="MBA4611172.1"/>
    <property type="molecule type" value="Genomic_DNA"/>
</dbReference>
<accession>A0A838XM27</accession>
<keyword evidence="2" id="KW-0732">Signal</keyword>